<organism evidence="2 3">
    <name type="scientific">Streptomyces chiangmaiensis</name>
    <dbReference type="NCBI Taxonomy" id="766497"/>
    <lineage>
        <taxon>Bacteria</taxon>
        <taxon>Bacillati</taxon>
        <taxon>Actinomycetota</taxon>
        <taxon>Actinomycetes</taxon>
        <taxon>Kitasatosporales</taxon>
        <taxon>Streptomycetaceae</taxon>
        <taxon>Streptomyces</taxon>
    </lineage>
</organism>
<accession>A0ABU7FQW7</accession>
<proteinExistence type="predicted"/>
<comment type="caution">
    <text evidence="2">The sequence shown here is derived from an EMBL/GenBank/DDBJ whole genome shotgun (WGS) entry which is preliminary data.</text>
</comment>
<sequence>MSPAPLAVRPAPAADPTPATPSRPVPVAITTRPLADDDLVVIGDLDELVETAMCSCDAGDDVPY</sequence>
<name>A0ABU7FQW7_9ACTN</name>
<feature type="compositionally biased region" description="Low complexity" evidence="1">
    <location>
        <begin position="1"/>
        <end position="12"/>
    </location>
</feature>
<gene>
    <name evidence="2" type="ORF">VXC91_30330</name>
</gene>
<feature type="region of interest" description="Disordered" evidence="1">
    <location>
        <begin position="1"/>
        <end position="26"/>
    </location>
</feature>
<evidence type="ECO:0000313" key="3">
    <source>
        <dbReference type="Proteomes" id="UP001333996"/>
    </source>
</evidence>
<reference evidence="2" key="1">
    <citation type="submission" date="2024-01" db="EMBL/GenBank/DDBJ databases">
        <title>First draft genome sequence data of TA4-1, the type strain of Gram-positive actinobacterium Streptomyces chiangmaiensis.</title>
        <authorList>
            <person name="Yasawong M."/>
            <person name="Nantapong N."/>
        </authorList>
    </citation>
    <scope>NUCLEOTIDE SEQUENCE</scope>
    <source>
        <strain evidence="2">TA4-1</strain>
    </source>
</reference>
<dbReference type="RefSeq" id="WP_329510545.1">
    <property type="nucleotide sequence ID" value="NZ_BAAAYZ010000098.1"/>
</dbReference>
<keyword evidence="3" id="KW-1185">Reference proteome</keyword>
<evidence type="ECO:0000256" key="1">
    <source>
        <dbReference type="SAM" id="MobiDB-lite"/>
    </source>
</evidence>
<dbReference type="EMBL" id="JAYWVC010000140">
    <property type="protein sequence ID" value="MED7826147.1"/>
    <property type="molecule type" value="Genomic_DNA"/>
</dbReference>
<protein>
    <submittedName>
        <fullName evidence="2">Uncharacterized protein</fullName>
    </submittedName>
</protein>
<evidence type="ECO:0000313" key="2">
    <source>
        <dbReference type="EMBL" id="MED7826147.1"/>
    </source>
</evidence>
<feature type="compositionally biased region" description="Pro residues" evidence="1">
    <location>
        <begin position="13"/>
        <end position="24"/>
    </location>
</feature>
<dbReference type="Proteomes" id="UP001333996">
    <property type="component" value="Unassembled WGS sequence"/>
</dbReference>